<dbReference type="PANTHER" id="PTHR43477:SF1">
    <property type="entry name" value="DIHYDROANTICAPSIN 7-DEHYDROGENASE"/>
    <property type="match status" value="1"/>
</dbReference>
<evidence type="ECO:0000256" key="2">
    <source>
        <dbReference type="ARBA" id="ARBA00023002"/>
    </source>
</evidence>
<dbReference type="InterPro" id="IPR036291">
    <property type="entry name" value="NAD(P)-bd_dom_sf"/>
</dbReference>
<dbReference type="CDD" id="cd05233">
    <property type="entry name" value="SDR_c"/>
    <property type="match status" value="1"/>
</dbReference>
<evidence type="ECO:0000313" key="4">
    <source>
        <dbReference type="Proteomes" id="UP000584642"/>
    </source>
</evidence>
<dbReference type="InterPro" id="IPR002347">
    <property type="entry name" value="SDR_fam"/>
</dbReference>
<dbReference type="EMBL" id="JABFDB010000001">
    <property type="protein sequence ID" value="NYZ18454.1"/>
    <property type="molecule type" value="Genomic_DNA"/>
</dbReference>
<dbReference type="Pfam" id="PF13561">
    <property type="entry name" value="adh_short_C2"/>
    <property type="match status" value="1"/>
</dbReference>
<proteinExistence type="inferred from homology"/>
<dbReference type="SUPFAM" id="SSF51735">
    <property type="entry name" value="NAD(P)-binding Rossmann-fold domains"/>
    <property type="match status" value="1"/>
</dbReference>
<gene>
    <name evidence="3" type="ORF">HND93_01915</name>
</gene>
<sequence length="258" mass="26848">MTDTTTRPDWADRPYDLTGTRILLTGAGGGIGRATARLCATLGADLMLTDIALPADLLGELEAAGKQAAFRRADLRDAGEAAAVAEWAGPVDTLVLNAGAYSIDGWNDPGWDAAFDLMMDTNLKAPVQLLRGVLPGMVERGRGRVVAVGSIVASTGGSFEGVGPQYALSKGGLHTLVRWLANNFTRKGIRANGVAPGVTDTAMVQTRHDLAALGERHPLGRPARPEEIAWPIAFLCSPGAGFISGSIIDVNGGAHVRG</sequence>
<dbReference type="InterPro" id="IPR051122">
    <property type="entry name" value="SDR_DHRS6-like"/>
</dbReference>
<evidence type="ECO:0000313" key="3">
    <source>
        <dbReference type="EMBL" id="NYZ18454.1"/>
    </source>
</evidence>
<accession>A0ABX2T678</accession>
<evidence type="ECO:0000256" key="1">
    <source>
        <dbReference type="ARBA" id="ARBA00006484"/>
    </source>
</evidence>
<comment type="similarity">
    <text evidence="1">Belongs to the short-chain dehydrogenases/reductases (SDR) family.</text>
</comment>
<reference evidence="3 4" key="1">
    <citation type="submission" date="2020-05" db="EMBL/GenBank/DDBJ databases">
        <title>Azospirillum oleiclasticum sp. nov, a nitrogen-fixing and heavy crude oil-emulsifying bacterium isolated from the crude oil of Yumen Oilfield.</title>
        <authorList>
            <person name="Wu D."/>
            <person name="Cai M."/>
            <person name="Zhang X."/>
        </authorList>
    </citation>
    <scope>NUCLEOTIDE SEQUENCE [LARGE SCALE GENOMIC DNA]</scope>
    <source>
        <strain evidence="3 4">ROY-1-1-2</strain>
    </source>
</reference>
<comment type="caution">
    <text evidence="3">The sequence shown here is derived from an EMBL/GenBank/DDBJ whole genome shotgun (WGS) entry which is preliminary data.</text>
</comment>
<dbReference type="PRINTS" id="PR00081">
    <property type="entry name" value="GDHRDH"/>
</dbReference>
<keyword evidence="4" id="KW-1185">Reference proteome</keyword>
<protein>
    <submittedName>
        <fullName evidence="3">SDR family oxidoreductase</fullName>
    </submittedName>
</protein>
<dbReference type="Gene3D" id="3.40.50.720">
    <property type="entry name" value="NAD(P)-binding Rossmann-like Domain"/>
    <property type="match status" value="1"/>
</dbReference>
<name>A0ABX2T678_9PROT</name>
<dbReference type="PANTHER" id="PTHR43477">
    <property type="entry name" value="DIHYDROANTICAPSIN 7-DEHYDROGENASE"/>
    <property type="match status" value="1"/>
</dbReference>
<keyword evidence="2" id="KW-0560">Oxidoreductase</keyword>
<dbReference type="Proteomes" id="UP000584642">
    <property type="component" value="Unassembled WGS sequence"/>
</dbReference>
<organism evidence="3 4">
    <name type="scientific">Azospirillum oleiclasticum</name>
    <dbReference type="NCBI Taxonomy" id="2735135"/>
    <lineage>
        <taxon>Bacteria</taxon>
        <taxon>Pseudomonadati</taxon>
        <taxon>Pseudomonadota</taxon>
        <taxon>Alphaproteobacteria</taxon>
        <taxon>Rhodospirillales</taxon>
        <taxon>Azospirillaceae</taxon>
        <taxon>Azospirillum</taxon>
    </lineage>
</organism>
<dbReference type="RefSeq" id="WP_180280196.1">
    <property type="nucleotide sequence ID" value="NZ_JABFDB010000001.1"/>
</dbReference>